<dbReference type="Proteomes" id="UP000694523">
    <property type="component" value="Unplaced"/>
</dbReference>
<dbReference type="Gene3D" id="2.60.40.10">
    <property type="entry name" value="Immunoglobulins"/>
    <property type="match status" value="1"/>
</dbReference>
<evidence type="ECO:0000313" key="6">
    <source>
        <dbReference type="Proteomes" id="UP000694523"/>
    </source>
</evidence>
<dbReference type="SMART" id="SM00406">
    <property type="entry name" value="IGv"/>
    <property type="match status" value="1"/>
</dbReference>
<dbReference type="InterPro" id="IPR013783">
    <property type="entry name" value="Ig-like_fold"/>
</dbReference>
<organism evidence="5 6">
    <name type="scientific">Neogobius melanostomus</name>
    <name type="common">round goby</name>
    <dbReference type="NCBI Taxonomy" id="47308"/>
    <lineage>
        <taxon>Eukaryota</taxon>
        <taxon>Metazoa</taxon>
        <taxon>Chordata</taxon>
        <taxon>Craniata</taxon>
        <taxon>Vertebrata</taxon>
        <taxon>Euteleostomi</taxon>
        <taxon>Actinopterygii</taxon>
        <taxon>Neopterygii</taxon>
        <taxon>Teleostei</taxon>
        <taxon>Neoteleostei</taxon>
        <taxon>Acanthomorphata</taxon>
        <taxon>Gobiaria</taxon>
        <taxon>Gobiiformes</taxon>
        <taxon>Gobioidei</taxon>
        <taxon>Gobiidae</taxon>
        <taxon>Benthophilinae</taxon>
        <taxon>Neogobiini</taxon>
        <taxon>Neogobius</taxon>
    </lineage>
</organism>
<dbReference type="InterPro" id="IPR036179">
    <property type="entry name" value="Ig-like_dom_sf"/>
</dbReference>
<dbReference type="PROSITE" id="PS50835">
    <property type="entry name" value="IG_LIKE"/>
    <property type="match status" value="1"/>
</dbReference>
<reference evidence="5" key="1">
    <citation type="submission" date="2025-08" db="UniProtKB">
        <authorList>
            <consortium name="Ensembl"/>
        </authorList>
    </citation>
    <scope>IDENTIFICATION</scope>
</reference>
<evidence type="ECO:0000256" key="2">
    <source>
        <dbReference type="ARBA" id="ARBA00023130"/>
    </source>
</evidence>
<proteinExistence type="predicted"/>
<dbReference type="GO" id="GO:0019814">
    <property type="term" value="C:immunoglobulin complex"/>
    <property type="evidence" value="ECO:0007669"/>
    <property type="project" value="UniProtKB-KW"/>
</dbReference>
<accession>A0A8C6WYX6</accession>
<protein>
    <recommendedName>
        <fullName evidence="4">Ig-like domain-containing protein</fullName>
    </recommendedName>
</protein>
<reference evidence="5" key="2">
    <citation type="submission" date="2025-09" db="UniProtKB">
        <authorList>
            <consortium name="Ensembl"/>
        </authorList>
    </citation>
    <scope>IDENTIFICATION</scope>
</reference>
<evidence type="ECO:0000256" key="1">
    <source>
        <dbReference type="ARBA" id="ARBA00022859"/>
    </source>
</evidence>
<dbReference type="Pfam" id="PF07686">
    <property type="entry name" value="V-set"/>
    <property type="match status" value="1"/>
</dbReference>
<dbReference type="InterPro" id="IPR013106">
    <property type="entry name" value="Ig_V-set"/>
</dbReference>
<dbReference type="PANTHER" id="PTHR23266">
    <property type="entry name" value="IMMUNOGLOBULIN HEAVY CHAIN"/>
    <property type="match status" value="1"/>
</dbReference>
<name>A0A8C6WYX6_9GOBI</name>
<evidence type="ECO:0000259" key="4">
    <source>
        <dbReference type="PROSITE" id="PS50835"/>
    </source>
</evidence>
<dbReference type="InterPro" id="IPR050199">
    <property type="entry name" value="IgHV"/>
</dbReference>
<keyword evidence="6" id="KW-1185">Reference proteome</keyword>
<evidence type="ECO:0000256" key="3">
    <source>
        <dbReference type="ARBA" id="ARBA00043265"/>
    </source>
</evidence>
<dbReference type="GO" id="GO:0005576">
    <property type="term" value="C:extracellular region"/>
    <property type="evidence" value="ECO:0007669"/>
    <property type="project" value="UniProtKB-ARBA"/>
</dbReference>
<keyword evidence="3" id="KW-1280">Immunoglobulin</keyword>
<dbReference type="Ensembl" id="ENSNMLT00000046429.1">
    <property type="protein sequence ID" value="ENSNMLP00000041776.1"/>
    <property type="gene ID" value="ENSNMLG00000025549.1"/>
</dbReference>
<keyword evidence="1" id="KW-0391">Immunity</keyword>
<dbReference type="InterPro" id="IPR007110">
    <property type="entry name" value="Ig-like_dom"/>
</dbReference>
<dbReference type="AlphaFoldDB" id="A0A8C6WYX6"/>
<dbReference type="GO" id="GO:0002250">
    <property type="term" value="P:adaptive immune response"/>
    <property type="evidence" value="ECO:0007669"/>
    <property type="project" value="UniProtKB-KW"/>
</dbReference>
<feature type="domain" description="Ig-like" evidence="4">
    <location>
        <begin position="33"/>
        <end position="108"/>
    </location>
</feature>
<evidence type="ECO:0000313" key="5">
    <source>
        <dbReference type="Ensembl" id="ENSNMLP00000041776.1"/>
    </source>
</evidence>
<keyword evidence="2" id="KW-1064">Adaptive immunity</keyword>
<dbReference type="SUPFAM" id="SSF48726">
    <property type="entry name" value="Immunoglobulin"/>
    <property type="match status" value="1"/>
</dbReference>
<sequence length="125" mass="14093">METTCSLETLQFITSCTKTIRRQSQKPPKGPAQTLSISCRVSGYSLTDSSYGTGWIRQRQGKLEWIFYQWGASESLKSKFSIDLDTSSKTVTLTGKNMQPGDSAVYYCARAPQSLREYEELNKNN</sequence>